<sequence>MKLKIERILYFFAVSLFILFSPFLFGQDSEALQITALKISQPITVDGYLKETLWKRAHFVNNFIQKEPNEGAPATEPTEIRVLFDD</sequence>
<organism evidence="1">
    <name type="scientific">marine sediment metagenome</name>
    <dbReference type="NCBI Taxonomy" id="412755"/>
    <lineage>
        <taxon>unclassified sequences</taxon>
        <taxon>metagenomes</taxon>
        <taxon>ecological metagenomes</taxon>
    </lineage>
</organism>
<feature type="non-terminal residue" evidence="1">
    <location>
        <position position="86"/>
    </location>
</feature>
<comment type="caution">
    <text evidence="1">The sequence shown here is derived from an EMBL/GenBank/DDBJ whole genome shotgun (WGS) entry which is preliminary data.</text>
</comment>
<evidence type="ECO:0000313" key="1">
    <source>
        <dbReference type="EMBL" id="GAI48553.1"/>
    </source>
</evidence>
<proteinExistence type="predicted"/>
<reference evidence="1" key="1">
    <citation type="journal article" date="2014" name="Front. Microbiol.">
        <title>High frequency of phylogenetically diverse reductive dehalogenase-homologous genes in deep subseafloor sedimentary metagenomes.</title>
        <authorList>
            <person name="Kawai M."/>
            <person name="Futagami T."/>
            <person name="Toyoda A."/>
            <person name="Takaki Y."/>
            <person name="Nishi S."/>
            <person name="Hori S."/>
            <person name="Arai W."/>
            <person name="Tsubouchi T."/>
            <person name="Morono Y."/>
            <person name="Uchiyama I."/>
            <person name="Ito T."/>
            <person name="Fujiyama A."/>
            <person name="Inagaki F."/>
            <person name="Takami H."/>
        </authorList>
    </citation>
    <scope>NUCLEOTIDE SEQUENCE</scope>
    <source>
        <strain evidence="1">Expedition CK06-06</strain>
    </source>
</reference>
<name>X1NY80_9ZZZZ</name>
<protein>
    <submittedName>
        <fullName evidence="1">Uncharacterized protein</fullName>
    </submittedName>
</protein>
<dbReference type="EMBL" id="BARV01037207">
    <property type="protein sequence ID" value="GAI48553.1"/>
    <property type="molecule type" value="Genomic_DNA"/>
</dbReference>
<dbReference type="Gene3D" id="2.60.40.1190">
    <property type="match status" value="1"/>
</dbReference>
<dbReference type="SUPFAM" id="SSF49344">
    <property type="entry name" value="CBD9-like"/>
    <property type="match status" value="1"/>
</dbReference>
<gene>
    <name evidence="1" type="ORF">S06H3_57624</name>
</gene>
<dbReference type="AlphaFoldDB" id="X1NY80"/>
<accession>X1NY80</accession>